<evidence type="ECO:0000256" key="1">
    <source>
        <dbReference type="SAM" id="SignalP"/>
    </source>
</evidence>
<keyword evidence="1" id="KW-0732">Signal</keyword>
<organism evidence="3 4">
    <name type="scientific">Flavivirga algicola</name>
    <dbReference type="NCBI Taxonomy" id="2729136"/>
    <lineage>
        <taxon>Bacteria</taxon>
        <taxon>Pseudomonadati</taxon>
        <taxon>Bacteroidota</taxon>
        <taxon>Flavobacteriia</taxon>
        <taxon>Flavobacteriales</taxon>
        <taxon>Flavobacteriaceae</taxon>
        <taxon>Flavivirga</taxon>
    </lineage>
</organism>
<keyword evidence="4" id="KW-1185">Reference proteome</keyword>
<dbReference type="InterPro" id="IPR013783">
    <property type="entry name" value="Ig-like_fold"/>
</dbReference>
<dbReference type="Pfam" id="PF09603">
    <property type="entry name" value="Fib_succ_major"/>
    <property type="match status" value="1"/>
</dbReference>
<feature type="domain" description="Fibronectin type-III" evidence="2">
    <location>
        <begin position="230"/>
        <end position="324"/>
    </location>
</feature>
<dbReference type="PROSITE" id="PS50853">
    <property type="entry name" value="FN3"/>
    <property type="match status" value="1"/>
</dbReference>
<evidence type="ECO:0000313" key="4">
    <source>
        <dbReference type="Proteomes" id="UP000746690"/>
    </source>
</evidence>
<dbReference type="Gene3D" id="2.60.40.10">
    <property type="entry name" value="Immunoglobulins"/>
    <property type="match status" value="4"/>
</dbReference>
<reference evidence="3 4" key="1">
    <citation type="submission" date="2020-04" db="EMBL/GenBank/DDBJ databases">
        <title>A Flavivirga sp. nov.</title>
        <authorList>
            <person name="Sun X."/>
        </authorList>
    </citation>
    <scope>NUCLEOTIDE SEQUENCE [LARGE SCALE GENOMIC DNA]</scope>
    <source>
        <strain evidence="3 4">Y03</strain>
    </source>
</reference>
<evidence type="ECO:0000313" key="3">
    <source>
        <dbReference type="EMBL" id="NMH89853.1"/>
    </source>
</evidence>
<dbReference type="Proteomes" id="UP000746690">
    <property type="component" value="Unassembled WGS sequence"/>
</dbReference>
<dbReference type="RefSeq" id="WP_169677227.1">
    <property type="nucleotide sequence ID" value="NZ_JABBHF010000017.1"/>
</dbReference>
<name>A0ABX1S4Q7_9FLAO</name>
<accession>A0ABX1S4Q7</accession>
<feature type="signal peptide" evidence="1">
    <location>
        <begin position="1"/>
        <end position="21"/>
    </location>
</feature>
<sequence length="626" mass="69188">MKYINKILLLTVVLVFTTLISCEDDDGAFVEKKPSVSLISPTDKANGIDIAPSFEWQASDPNARPLKFDFYMGLDSTKLFLQAENLKETNYSLTDYKILKDEVYYWRVVAKNGLESRESDIWEFTSIPAPDAPNLTSPDTDVFVRDALTFEWEAVTAGEGETISYKVLLGKTNPPTDVIATIDDGSTSFVVDASTLEIGEVYYWQVNASDLINDSSSEVRSFKKLRTGAPDEPLIVAPVDKTGVMSGVVLDWTDVTDPEGDAVSYDVYLDKQNTPATLVATVTTSEFTTTALDANSAYYWYVVAKDPSGNFTESEISGFTVIGAGPGFPAIHEFAVEDVLSLDEVLVWDAAAGATSYDVYIDTVNPPVNIVASDITETEYKVKNSEIPSDLTDVKTYYALVVAKDGSGGETNSFPVAFTPQMTGIYTDVRVTESLDYNWVRLGTQVWMSQNLRTKKLRDGTDLIKVIQPSSDAYPITASSTELYYDDHDLPVPGFPDVWADGDNGRVYSSLVPKADIAPDGWHVPKGSDISTLQNYIPQAGDLLDEWYGGTDPYGANFVMAGYRYNDFNAGRPAGFRYVVEEGRTTFWFDNSGSNNAWEVYPDKYRSFNQGNAHTRMFGIRLVKND</sequence>
<comment type="caution">
    <text evidence="3">The sequence shown here is derived from an EMBL/GenBank/DDBJ whole genome shotgun (WGS) entry which is preliminary data.</text>
</comment>
<dbReference type="InterPro" id="IPR011871">
    <property type="entry name" value="Fib_succ_major"/>
</dbReference>
<dbReference type="InterPro" id="IPR036116">
    <property type="entry name" value="FN3_sf"/>
</dbReference>
<dbReference type="InterPro" id="IPR003961">
    <property type="entry name" value="FN3_dom"/>
</dbReference>
<dbReference type="EMBL" id="JABBHF010000017">
    <property type="protein sequence ID" value="NMH89853.1"/>
    <property type="molecule type" value="Genomic_DNA"/>
</dbReference>
<protein>
    <recommendedName>
        <fullName evidence="2">Fibronectin type-III domain-containing protein</fullName>
    </recommendedName>
</protein>
<dbReference type="SUPFAM" id="SSF49265">
    <property type="entry name" value="Fibronectin type III"/>
    <property type="match status" value="2"/>
</dbReference>
<evidence type="ECO:0000259" key="2">
    <source>
        <dbReference type="PROSITE" id="PS50853"/>
    </source>
</evidence>
<proteinExistence type="predicted"/>
<gene>
    <name evidence="3" type="ORF">HHX25_20295</name>
</gene>
<feature type="chain" id="PRO_5045382288" description="Fibronectin type-III domain-containing protein" evidence="1">
    <location>
        <begin position="22"/>
        <end position="626"/>
    </location>
</feature>
<dbReference type="PROSITE" id="PS51257">
    <property type="entry name" value="PROKAR_LIPOPROTEIN"/>
    <property type="match status" value="1"/>
</dbReference>